<dbReference type="Proteomes" id="UP000288227">
    <property type="component" value="Unassembled WGS sequence"/>
</dbReference>
<accession>A0A401UBT4</accession>
<gene>
    <name evidence="1" type="ORF">SanaruYs_25860</name>
</gene>
<keyword evidence="2" id="KW-1185">Reference proteome</keyword>
<evidence type="ECO:0000313" key="1">
    <source>
        <dbReference type="EMBL" id="GCC52349.1"/>
    </source>
</evidence>
<name>A0A401UBT4_9BACT</name>
<dbReference type="AlphaFoldDB" id="A0A401UBT4"/>
<evidence type="ECO:0000313" key="2">
    <source>
        <dbReference type="Proteomes" id="UP000288227"/>
    </source>
</evidence>
<protein>
    <submittedName>
        <fullName evidence="1">Uncharacterized protein</fullName>
    </submittedName>
</protein>
<proteinExistence type="predicted"/>
<dbReference type="EMBL" id="BHXQ01000004">
    <property type="protein sequence ID" value="GCC52349.1"/>
    <property type="molecule type" value="Genomic_DNA"/>
</dbReference>
<comment type="caution">
    <text evidence="1">The sequence shown here is derived from an EMBL/GenBank/DDBJ whole genome shotgun (WGS) entry which is preliminary data.</text>
</comment>
<reference evidence="1 2" key="1">
    <citation type="submission" date="2018-11" db="EMBL/GenBank/DDBJ databases">
        <title>Chryseotalea sanarue gen. nov., sp., nov., a member of the family Cytophagaceae, isolated from a brackish lake in Hamamatsu Japan.</title>
        <authorList>
            <person name="Maejima Y."/>
            <person name="Iino T."/>
            <person name="Muraguchi Y."/>
            <person name="Fukuda K."/>
            <person name="Ohkuma M."/>
            <person name="Moriuchi R."/>
            <person name="Dohra H."/>
            <person name="Kimbara K."/>
            <person name="Shintani M."/>
        </authorList>
    </citation>
    <scope>NUCLEOTIDE SEQUENCE [LARGE SCALE GENOMIC DNA]</scope>
    <source>
        <strain evidence="1 2">Ys</strain>
    </source>
</reference>
<sequence>MEANIIAAEIDLNLIPHQLRHRTDFNETQVLAYLSGLSTYYHEALIIVQQNHLLILVTGKSPQLLVQAMRSFADDVAIVSLHRTTQASRNLFYKIVKGESWKGVDSLCLHQAIDQAVKCASIADALGSSLTQLVKEGKELHNFAHRSYTWETKRMALIKYPTISDFDFEKSCLN</sequence>
<organism evidence="1 2">
    <name type="scientific">Chryseotalea sanaruensis</name>
    <dbReference type="NCBI Taxonomy" id="2482724"/>
    <lineage>
        <taxon>Bacteria</taxon>
        <taxon>Pseudomonadati</taxon>
        <taxon>Bacteroidota</taxon>
        <taxon>Cytophagia</taxon>
        <taxon>Cytophagales</taxon>
        <taxon>Chryseotaleaceae</taxon>
        <taxon>Chryseotalea</taxon>
    </lineage>
</organism>
<dbReference type="RefSeq" id="WP_127122984.1">
    <property type="nucleotide sequence ID" value="NZ_BHXQ01000004.1"/>
</dbReference>